<reference evidence="3 4" key="1">
    <citation type="submission" date="2020-08" db="EMBL/GenBank/DDBJ databases">
        <title>Genomic Encyclopedia of Type Strains, Phase IV (KMG-V): Genome sequencing to study the core and pangenomes of soil and plant-associated prokaryotes.</title>
        <authorList>
            <person name="Whitman W."/>
        </authorList>
    </citation>
    <scope>NUCLEOTIDE SEQUENCE [LARGE SCALE GENOMIC DNA]</scope>
    <source>
        <strain evidence="3 4">S3M1</strain>
    </source>
</reference>
<organism evidence="3 4">
    <name type="scientific">Pedobacter cryoconitis</name>
    <dbReference type="NCBI Taxonomy" id="188932"/>
    <lineage>
        <taxon>Bacteria</taxon>
        <taxon>Pseudomonadati</taxon>
        <taxon>Bacteroidota</taxon>
        <taxon>Sphingobacteriia</taxon>
        <taxon>Sphingobacteriales</taxon>
        <taxon>Sphingobacteriaceae</taxon>
        <taxon>Pedobacter</taxon>
    </lineage>
</organism>
<dbReference type="EMBL" id="JACHCE010000001">
    <property type="protein sequence ID" value="MBB5635188.1"/>
    <property type="molecule type" value="Genomic_DNA"/>
</dbReference>
<dbReference type="InterPro" id="IPR029062">
    <property type="entry name" value="Class_I_gatase-like"/>
</dbReference>
<name>A0A7W8ZK06_9SPHI</name>
<dbReference type="AlphaFoldDB" id="A0A7W8ZK06"/>
<comment type="caution">
    <text evidence="3">The sequence shown here is derived from an EMBL/GenBank/DDBJ whole genome shotgun (WGS) entry which is preliminary data.</text>
</comment>
<keyword evidence="3" id="KW-0808">Transferase</keyword>
<protein>
    <submittedName>
        <fullName evidence="3">Type 1 glutamine amidotransferase</fullName>
    </submittedName>
</protein>
<dbReference type="RefSeq" id="WP_183879604.1">
    <property type="nucleotide sequence ID" value="NZ_JACHCD010000002.1"/>
</dbReference>
<accession>A0A7W8ZK06</accession>
<dbReference type="PANTHER" id="PTHR40469">
    <property type="entry name" value="SECRETED GLYCOSYL HYDROLASE"/>
    <property type="match status" value="1"/>
</dbReference>
<dbReference type="SUPFAM" id="SSF52317">
    <property type="entry name" value="Class I glutamine amidotransferase-like"/>
    <property type="match status" value="1"/>
</dbReference>
<keyword evidence="3" id="KW-0315">Glutamine amidotransferase</keyword>
<feature type="domain" description="ThuA-like" evidence="2">
    <location>
        <begin position="30"/>
        <end position="252"/>
    </location>
</feature>
<evidence type="ECO:0000259" key="2">
    <source>
        <dbReference type="Pfam" id="PF06283"/>
    </source>
</evidence>
<evidence type="ECO:0000256" key="1">
    <source>
        <dbReference type="SAM" id="SignalP"/>
    </source>
</evidence>
<dbReference type="Gene3D" id="3.40.50.880">
    <property type="match status" value="1"/>
</dbReference>
<feature type="chain" id="PRO_5031030510" evidence="1">
    <location>
        <begin position="25"/>
        <end position="255"/>
    </location>
</feature>
<sequence length="255" mass="28804">MKKKIRFLGFLITLLMIVSTSGFAKAPAFKALVLTERGGLHEGFVVAALDWLHIFAAKNNIEITVINDTKAIDEAYLSKYKLFIQLNYPPYTWTDQAKAAFEKYIEQGKGGWVGFHHATLLGEFDGYPMWNWFSDFMGGIRFKNYIAGLASGKVYVEDKTHPVMKGLPASFTVTNDEWYTFDKNPRPNVKVLASVDESSYQPASAIKMGDHPVIWMNEKMKARNVYFLIGHHADLLKSNEFKKMFGNAILWAAGG</sequence>
<gene>
    <name evidence="3" type="ORF">HDE68_001073</name>
</gene>
<dbReference type="PANTHER" id="PTHR40469:SF2">
    <property type="entry name" value="GALACTOSE-BINDING DOMAIN-LIKE SUPERFAMILY PROTEIN"/>
    <property type="match status" value="1"/>
</dbReference>
<dbReference type="InterPro" id="IPR029010">
    <property type="entry name" value="ThuA-like"/>
</dbReference>
<feature type="signal peptide" evidence="1">
    <location>
        <begin position="1"/>
        <end position="24"/>
    </location>
</feature>
<dbReference type="Proteomes" id="UP000537204">
    <property type="component" value="Unassembled WGS sequence"/>
</dbReference>
<dbReference type="Pfam" id="PF06283">
    <property type="entry name" value="ThuA"/>
    <property type="match status" value="1"/>
</dbReference>
<proteinExistence type="predicted"/>
<evidence type="ECO:0000313" key="3">
    <source>
        <dbReference type="EMBL" id="MBB5635188.1"/>
    </source>
</evidence>
<keyword evidence="1" id="KW-0732">Signal</keyword>
<evidence type="ECO:0000313" key="4">
    <source>
        <dbReference type="Proteomes" id="UP000537204"/>
    </source>
</evidence>
<dbReference type="GO" id="GO:0016740">
    <property type="term" value="F:transferase activity"/>
    <property type="evidence" value="ECO:0007669"/>
    <property type="project" value="UniProtKB-KW"/>
</dbReference>